<evidence type="ECO:0000256" key="3">
    <source>
        <dbReference type="ARBA" id="ARBA00023133"/>
    </source>
</evidence>
<dbReference type="GO" id="GO:0046872">
    <property type="term" value="F:metal ion binding"/>
    <property type="evidence" value="ECO:0007669"/>
    <property type="project" value="UniProtKB-KW"/>
</dbReference>
<dbReference type="PANTHER" id="PTHR11108">
    <property type="entry name" value="FERROCHELATASE"/>
    <property type="match status" value="1"/>
</dbReference>
<protein>
    <recommendedName>
        <fullName evidence="7 8">Ferrochelatase</fullName>
        <ecNumber evidence="7 8">4.98.1.1</ecNumber>
    </recommendedName>
    <alternativeName>
        <fullName evidence="7">Heme synthase</fullName>
    </alternativeName>
    <alternativeName>
        <fullName evidence="7">Protoheme ferro-lyase</fullName>
    </alternativeName>
</protein>
<evidence type="ECO:0000256" key="6">
    <source>
        <dbReference type="ARBA" id="ARBA00024536"/>
    </source>
</evidence>
<comment type="catalytic activity">
    <reaction evidence="7 8">
        <text>heme b + 2 H(+) = protoporphyrin IX + Fe(2+)</text>
        <dbReference type="Rhea" id="RHEA:22584"/>
        <dbReference type="ChEBI" id="CHEBI:15378"/>
        <dbReference type="ChEBI" id="CHEBI:29033"/>
        <dbReference type="ChEBI" id="CHEBI:57306"/>
        <dbReference type="ChEBI" id="CHEBI:60344"/>
        <dbReference type="EC" id="4.98.1.1"/>
    </reaction>
</comment>
<dbReference type="GO" id="GO:0005737">
    <property type="term" value="C:cytoplasm"/>
    <property type="evidence" value="ECO:0007669"/>
    <property type="project" value="UniProtKB-SubCell"/>
</dbReference>
<comment type="similarity">
    <text evidence="1 7 8">Belongs to the ferrochelatase family.</text>
</comment>
<comment type="catalytic activity">
    <reaction evidence="6">
        <text>Fe-coproporphyrin III + 2 H(+) = coproporphyrin III + Fe(2+)</text>
        <dbReference type="Rhea" id="RHEA:49572"/>
        <dbReference type="ChEBI" id="CHEBI:15378"/>
        <dbReference type="ChEBI" id="CHEBI:29033"/>
        <dbReference type="ChEBI" id="CHEBI:68438"/>
        <dbReference type="ChEBI" id="CHEBI:131725"/>
        <dbReference type="EC" id="4.99.1.9"/>
    </reaction>
    <physiologicalReaction direction="right-to-left" evidence="6">
        <dbReference type="Rhea" id="RHEA:49574"/>
    </physiologicalReaction>
</comment>
<dbReference type="Pfam" id="PF00762">
    <property type="entry name" value="Ferrochelatase"/>
    <property type="match status" value="1"/>
</dbReference>
<dbReference type="CDD" id="cd00419">
    <property type="entry name" value="Ferrochelatase_C"/>
    <property type="match status" value="1"/>
</dbReference>
<dbReference type="InterPro" id="IPR033644">
    <property type="entry name" value="Ferrochelatase_C"/>
</dbReference>
<gene>
    <name evidence="7 9" type="primary">hemH</name>
    <name evidence="9" type="ORF">CMUC_1724</name>
</gene>
<keyword evidence="5 7" id="KW-0627">Porphyrin biosynthesis</keyword>
<evidence type="ECO:0000313" key="9">
    <source>
        <dbReference type="EMBL" id="QCD45473.1"/>
    </source>
</evidence>
<dbReference type="InterPro" id="IPR001015">
    <property type="entry name" value="Ferrochelatase"/>
</dbReference>
<organism evidence="9 10">
    <name type="scientific">Campylobacter mucosalis CCUG 21559</name>
    <dbReference type="NCBI Taxonomy" id="1032067"/>
    <lineage>
        <taxon>Bacteria</taxon>
        <taxon>Pseudomonadati</taxon>
        <taxon>Campylobacterota</taxon>
        <taxon>Epsilonproteobacteria</taxon>
        <taxon>Campylobacterales</taxon>
        <taxon>Campylobacteraceae</taxon>
        <taxon>Campylobacter</taxon>
    </lineage>
</organism>
<keyword evidence="7" id="KW-0479">Metal-binding</keyword>
<dbReference type="GO" id="GO:0006783">
    <property type="term" value="P:heme biosynthetic process"/>
    <property type="evidence" value="ECO:0007669"/>
    <property type="project" value="UniProtKB-UniRule"/>
</dbReference>
<dbReference type="UniPathway" id="UPA00252">
    <property type="reaction ID" value="UER00325"/>
</dbReference>
<keyword evidence="7 8" id="KW-0963">Cytoplasm</keyword>
<keyword evidence="3 7" id="KW-0350">Heme biosynthesis</keyword>
<dbReference type="PANTHER" id="PTHR11108:SF1">
    <property type="entry name" value="FERROCHELATASE, MITOCHONDRIAL"/>
    <property type="match status" value="1"/>
</dbReference>
<dbReference type="EMBL" id="CP012542">
    <property type="protein sequence ID" value="QCD45473.1"/>
    <property type="molecule type" value="Genomic_DNA"/>
</dbReference>
<reference evidence="9 10" key="1">
    <citation type="submission" date="2016-07" db="EMBL/GenBank/DDBJ databases">
        <title>Comparative genomics of the Campylobacter concisus group.</title>
        <authorList>
            <person name="Miller W.G."/>
            <person name="Yee E."/>
            <person name="Chapman M.H."/>
            <person name="Huynh S."/>
            <person name="Bono J.L."/>
            <person name="On S.L.W."/>
            <person name="StLeger J."/>
            <person name="Foster G."/>
            <person name="Parker C.T."/>
        </authorList>
    </citation>
    <scope>NUCLEOTIDE SEQUENCE [LARGE SCALE GENOMIC DNA]</scope>
    <source>
        <strain evidence="9 10">CCUG 21559</strain>
    </source>
</reference>
<evidence type="ECO:0000256" key="4">
    <source>
        <dbReference type="ARBA" id="ARBA00023239"/>
    </source>
</evidence>
<dbReference type="AlphaFoldDB" id="A0A6G5QID7"/>
<comment type="pathway">
    <text evidence="7 8">Porphyrin-containing compound metabolism; protoheme biosynthesis; protoheme from protoporphyrin-IX: step 1/1.</text>
</comment>
<name>A0A6G5QID7_9BACT</name>
<dbReference type="PROSITE" id="PS00534">
    <property type="entry name" value="FERROCHELATASE"/>
    <property type="match status" value="1"/>
</dbReference>
<dbReference type="EC" id="4.98.1.1" evidence="7 8"/>
<accession>A0A6G5QID7</accession>
<dbReference type="NCBIfam" id="TIGR00109">
    <property type="entry name" value="hemH"/>
    <property type="match status" value="1"/>
</dbReference>
<evidence type="ECO:0000256" key="8">
    <source>
        <dbReference type="RuleBase" id="RU000607"/>
    </source>
</evidence>
<evidence type="ECO:0000256" key="5">
    <source>
        <dbReference type="ARBA" id="ARBA00023244"/>
    </source>
</evidence>
<dbReference type="InterPro" id="IPR033659">
    <property type="entry name" value="Ferrochelatase_N"/>
</dbReference>
<sequence>MKKLILLLNMGGANSLDDVAVFLKNMFNDPCILGVKNPFLRKILANFITKLRLKPAQENYKKIGGKSPILDITDLLCKKLNLQATNEVKFDYAMNYTAPFVKDVLSKYKSINEIVVFPLYPHHSVTTITSSLNDFYKAYNELKLNAKVREIPEFYTSEIYNQIIINSIKSKISNANENEISLIFSAHSLPIKTIKNGDLYEKHVMQHVQILKNLLEKNGLKFKEIILAYQSRLGPVKWLEPNLSEILNNLDSKKALIYPLSFCIDNSETVFELAIEYAHIAKELEFEFYEVCECPNDSDDFVKFIQDKIRE</sequence>
<evidence type="ECO:0000313" key="10">
    <source>
        <dbReference type="Proteomes" id="UP000503264"/>
    </source>
</evidence>
<comment type="subcellular location">
    <subcellularLocation>
        <location evidence="7 8">Cytoplasm</location>
    </subcellularLocation>
</comment>
<dbReference type="SUPFAM" id="SSF53800">
    <property type="entry name" value="Chelatase"/>
    <property type="match status" value="1"/>
</dbReference>
<proteinExistence type="inferred from homology"/>
<dbReference type="CDD" id="cd03411">
    <property type="entry name" value="Ferrochelatase_N"/>
    <property type="match status" value="1"/>
</dbReference>
<dbReference type="HAMAP" id="MF_00323">
    <property type="entry name" value="Ferrochelatase"/>
    <property type="match status" value="1"/>
</dbReference>
<dbReference type="GO" id="GO:0004325">
    <property type="term" value="F:ferrochelatase activity"/>
    <property type="evidence" value="ECO:0007669"/>
    <property type="project" value="UniProtKB-UniRule"/>
</dbReference>
<dbReference type="InterPro" id="IPR019772">
    <property type="entry name" value="Ferrochelatase_AS"/>
</dbReference>
<dbReference type="Gene3D" id="3.40.50.1400">
    <property type="match status" value="2"/>
</dbReference>
<dbReference type="Proteomes" id="UP000503264">
    <property type="component" value="Chromosome"/>
</dbReference>
<comment type="function">
    <text evidence="7 8">Catalyzes the ferrous insertion into protoporphyrin IX.</text>
</comment>
<evidence type="ECO:0000256" key="7">
    <source>
        <dbReference type="HAMAP-Rule" id="MF_00323"/>
    </source>
</evidence>
<feature type="binding site" evidence="7">
    <location>
        <position position="268"/>
    </location>
    <ligand>
        <name>Fe(2+)</name>
        <dbReference type="ChEBI" id="CHEBI:29033"/>
    </ligand>
</feature>
<keyword evidence="4 7" id="KW-0456">Lyase</keyword>
<keyword evidence="2 7" id="KW-0408">Iron</keyword>
<evidence type="ECO:0000256" key="1">
    <source>
        <dbReference type="ARBA" id="ARBA00007718"/>
    </source>
</evidence>
<feature type="binding site" evidence="7">
    <location>
        <position position="187"/>
    </location>
    <ligand>
        <name>Fe(2+)</name>
        <dbReference type="ChEBI" id="CHEBI:29033"/>
    </ligand>
</feature>
<keyword evidence="10" id="KW-1185">Reference proteome</keyword>
<dbReference type="RefSeq" id="WP_171994193.1">
    <property type="nucleotide sequence ID" value="NZ_CP012542.1"/>
</dbReference>
<evidence type="ECO:0000256" key="2">
    <source>
        <dbReference type="ARBA" id="ARBA00023004"/>
    </source>
</evidence>